<sequence length="58" mass="6320">MPCHEPLTMTHEGSETICLRSTVGRAAGLTVHETDRGLTIRRYKPSPFAQPVAVAEEA</sequence>
<dbReference type="AlphaFoldDB" id="A0A0C6FRT8"/>
<accession>A0A0C6FRT8</accession>
<proteinExistence type="predicted"/>
<dbReference type="EMBL" id="AP014704">
    <property type="protein sequence ID" value="BAQ48144.1"/>
    <property type="molecule type" value="Genomic_DNA"/>
</dbReference>
<reference evidence="2" key="2">
    <citation type="submission" date="2015-01" db="EMBL/GenBank/DDBJ databases">
        <title>Complete genome sequence of Methylobacterium aquaticum strain 22A.</title>
        <authorList>
            <person name="Tani A."/>
            <person name="Ogura Y."/>
            <person name="Hayashi T."/>
        </authorList>
    </citation>
    <scope>NUCLEOTIDE SEQUENCE [LARGE SCALE GENOMIC DNA]</scope>
    <source>
        <strain evidence="2">MA-22A</strain>
    </source>
</reference>
<dbReference type="STRING" id="270351.Maq22A_c26390"/>
<name>A0A0C6FRT8_9HYPH</name>
<organism evidence="1 2">
    <name type="scientific">Methylobacterium aquaticum</name>
    <dbReference type="NCBI Taxonomy" id="270351"/>
    <lineage>
        <taxon>Bacteria</taxon>
        <taxon>Pseudomonadati</taxon>
        <taxon>Pseudomonadota</taxon>
        <taxon>Alphaproteobacteria</taxon>
        <taxon>Hyphomicrobiales</taxon>
        <taxon>Methylobacteriaceae</taxon>
        <taxon>Methylobacterium</taxon>
    </lineage>
</organism>
<dbReference type="PATRIC" id="fig|270351.10.peg.5063"/>
<dbReference type="Proteomes" id="UP000061432">
    <property type="component" value="Chromosome"/>
</dbReference>
<gene>
    <name evidence="1" type="ORF">Maq22A_c26390</name>
</gene>
<protein>
    <submittedName>
        <fullName evidence="1">Uncharacterized protein</fullName>
    </submittedName>
</protein>
<dbReference type="KEGG" id="maqu:Maq22A_c26390"/>
<evidence type="ECO:0000313" key="1">
    <source>
        <dbReference type="EMBL" id="BAQ48144.1"/>
    </source>
</evidence>
<evidence type="ECO:0000313" key="2">
    <source>
        <dbReference type="Proteomes" id="UP000061432"/>
    </source>
</evidence>
<reference evidence="1 2" key="1">
    <citation type="journal article" date="2015" name="Genome Announc.">
        <title>Complete Genome Sequence of Methylobacterium aquaticum Strain 22A, Isolated from Racomitrium japonicum Moss.</title>
        <authorList>
            <person name="Tani A."/>
            <person name="Ogura Y."/>
            <person name="Hayashi T."/>
            <person name="Kimbara K."/>
        </authorList>
    </citation>
    <scope>NUCLEOTIDE SEQUENCE [LARGE SCALE GENOMIC DNA]</scope>
    <source>
        <strain evidence="1 2">MA-22A</strain>
    </source>
</reference>